<dbReference type="FunFam" id="1.10.150.20:FF:000007">
    <property type="entry name" value="DNA ligase"/>
    <property type="match status" value="1"/>
</dbReference>
<dbReference type="Gene3D" id="1.10.150.20">
    <property type="entry name" value="5' to 3' exonuclease, C-terminal subdomain"/>
    <property type="match status" value="2"/>
</dbReference>
<sequence length="500" mass="55181">APEFLEVRGEVYMSTESFQRLVQQQEENEEKTFKNPRNAAAGSLRQKDSRITAQRDLSIFIFNIQQIEGKTISSHKESLDYLKSLGFPVADFYDISDNINVIIDKIEEIGKMRGSLPYGIDGAVVKVDSYAVRELLGSTAKFPKWAEAYKYPPEEKATKLLEIEVNVGRTGVLTPVAIFEPVSLAGTTVSRAVLHNEDFIKEKNIRVGDLIIVRKAGEIIPEVLGVKEHAEGGEDFVFPTKCPSCGSEVTREEGEAAYRCTNTGCPAQLIRHLIHFVSRDAMDIEGLGPSLLHRLADDKIISSPVDIYKLKAEDLSSMERMGEKSASNLIAAIEKSKSRELYRLVYALGIRHIGQKAAKLLCEKFLSIENIIKATAEEIGEIDGYGEIMAKSAQEYFSLPETIKLLDDLKALGVEMKPLEKKSEGGVFQGKTFVLTGTLPTLKRAEASKMIEAQGGKTSSSVSKKTDYVLAGEEAGSKLVKAQSLGITILTEEEFLNMMN</sequence>
<dbReference type="InterPro" id="IPR001679">
    <property type="entry name" value="DNA_ligase"/>
</dbReference>
<dbReference type="InterPro" id="IPR010994">
    <property type="entry name" value="RuvA_2-like"/>
</dbReference>
<dbReference type="PROSITE" id="PS01056">
    <property type="entry name" value="DNA_LIGASE_N2"/>
    <property type="match status" value="1"/>
</dbReference>
<dbReference type="AlphaFoldDB" id="A0A9D1LXN9"/>
<dbReference type="Gene3D" id="6.20.10.30">
    <property type="match status" value="1"/>
</dbReference>
<evidence type="ECO:0000256" key="2">
    <source>
        <dbReference type="ARBA" id="ARBA00004067"/>
    </source>
</evidence>
<dbReference type="Proteomes" id="UP000824118">
    <property type="component" value="Unassembled WGS sequence"/>
</dbReference>
<feature type="non-terminal residue" evidence="18">
    <location>
        <position position="1"/>
    </location>
</feature>
<protein>
    <recommendedName>
        <fullName evidence="4">DNA ligase</fullName>
        <ecNumber evidence="3">6.5.1.2</ecNumber>
    </recommendedName>
</protein>
<organism evidence="18 19">
    <name type="scientific">Candidatus Limousia pullorum</name>
    <dbReference type="NCBI Taxonomy" id="2840860"/>
    <lineage>
        <taxon>Bacteria</taxon>
        <taxon>Bacillati</taxon>
        <taxon>Bacillota</taxon>
        <taxon>Clostridia</taxon>
        <taxon>Eubacteriales</taxon>
        <taxon>Oscillospiraceae</taxon>
        <taxon>Oscillospiraceae incertae sedis</taxon>
        <taxon>Candidatus Limousia</taxon>
    </lineage>
</organism>
<keyword evidence="10" id="KW-0460">Magnesium</keyword>
<dbReference type="Gene3D" id="2.40.50.140">
    <property type="entry name" value="Nucleic acid-binding proteins"/>
    <property type="match status" value="1"/>
</dbReference>
<feature type="domain" description="BRCT" evidence="17">
    <location>
        <begin position="423"/>
        <end position="500"/>
    </location>
</feature>
<evidence type="ECO:0000256" key="14">
    <source>
        <dbReference type="ARBA" id="ARBA00034005"/>
    </source>
</evidence>
<dbReference type="GO" id="GO:0005829">
    <property type="term" value="C:cytosol"/>
    <property type="evidence" value="ECO:0007669"/>
    <property type="project" value="TreeGrafter"/>
</dbReference>
<dbReference type="NCBIfam" id="NF005932">
    <property type="entry name" value="PRK07956.1"/>
    <property type="match status" value="1"/>
</dbReference>
<dbReference type="GO" id="GO:0046872">
    <property type="term" value="F:metal ion binding"/>
    <property type="evidence" value="ECO:0007669"/>
    <property type="project" value="UniProtKB-KW"/>
</dbReference>
<keyword evidence="11" id="KW-0520">NAD</keyword>
<dbReference type="Gene3D" id="3.30.470.30">
    <property type="entry name" value="DNA ligase/mRNA capping enzyme"/>
    <property type="match status" value="1"/>
</dbReference>
<dbReference type="InterPro" id="IPR012340">
    <property type="entry name" value="NA-bd_OB-fold"/>
</dbReference>
<evidence type="ECO:0000256" key="11">
    <source>
        <dbReference type="ARBA" id="ARBA00023027"/>
    </source>
</evidence>
<evidence type="ECO:0000256" key="7">
    <source>
        <dbReference type="ARBA" id="ARBA00022723"/>
    </source>
</evidence>
<evidence type="ECO:0000256" key="16">
    <source>
        <dbReference type="SAM" id="MobiDB-lite"/>
    </source>
</evidence>
<dbReference type="Pfam" id="PF00533">
    <property type="entry name" value="BRCT"/>
    <property type="match status" value="1"/>
</dbReference>
<name>A0A9D1LXN9_9FIRM</name>
<evidence type="ECO:0000256" key="3">
    <source>
        <dbReference type="ARBA" id="ARBA00012722"/>
    </source>
</evidence>
<comment type="catalytic activity">
    <reaction evidence="14">
        <text>NAD(+) + (deoxyribonucleotide)n-3'-hydroxyl + 5'-phospho-(deoxyribonucleotide)m = (deoxyribonucleotide)n+m + AMP + beta-nicotinamide D-nucleotide.</text>
        <dbReference type="EC" id="6.5.1.2"/>
    </reaction>
</comment>
<evidence type="ECO:0000256" key="9">
    <source>
        <dbReference type="ARBA" id="ARBA00022833"/>
    </source>
</evidence>
<dbReference type="InterPro" id="IPR013840">
    <property type="entry name" value="DNAligase_N"/>
</dbReference>
<dbReference type="InterPro" id="IPR004149">
    <property type="entry name" value="Znf_DNAligase_C4"/>
</dbReference>
<comment type="function">
    <text evidence="2">DNA ligase that catalyzes the formation of phosphodiester linkages between 5'-phosphoryl and 3'-hydroxyl groups in double-stranded DNA using NAD as a coenzyme and as the energy source for the reaction. It is essential for DNA replication and repair of damaged DNA.</text>
</comment>
<keyword evidence="9" id="KW-0862">Zinc</keyword>
<evidence type="ECO:0000256" key="1">
    <source>
        <dbReference type="ARBA" id="ARBA00001946"/>
    </source>
</evidence>
<comment type="caution">
    <text evidence="18">The sequence shown here is derived from an EMBL/GenBank/DDBJ whole genome shotgun (WGS) entry which is preliminary data.</text>
</comment>
<dbReference type="FunFam" id="2.40.50.140:FF:000012">
    <property type="entry name" value="DNA ligase"/>
    <property type="match status" value="1"/>
</dbReference>
<dbReference type="GO" id="GO:0006260">
    <property type="term" value="P:DNA replication"/>
    <property type="evidence" value="ECO:0007669"/>
    <property type="project" value="UniProtKB-KW"/>
</dbReference>
<evidence type="ECO:0000313" key="19">
    <source>
        <dbReference type="Proteomes" id="UP000824118"/>
    </source>
</evidence>
<dbReference type="SUPFAM" id="SSF52113">
    <property type="entry name" value="BRCT domain"/>
    <property type="match status" value="1"/>
</dbReference>
<dbReference type="EC" id="6.5.1.2" evidence="3"/>
<feature type="region of interest" description="Disordered" evidence="16">
    <location>
        <begin position="27"/>
        <end position="47"/>
    </location>
</feature>
<dbReference type="PROSITE" id="PS50172">
    <property type="entry name" value="BRCT"/>
    <property type="match status" value="1"/>
</dbReference>
<evidence type="ECO:0000256" key="6">
    <source>
        <dbReference type="ARBA" id="ARBA00022705"/>
    </source>
</evidence>
<dbReference type="Pfam" id="PF12826">
    <property type="entry name" value="HHH_2"/>
    <property type="match status" value="1"/>
</dbReference>
<dbReference type="SUPFAM" id="SSF50249">
    <property type="entry name" value="Nucleic acid-binding proteins"/>
    <property type="match status" value="1"/>
</dbReference>
<evidence type="ECO:0000256" key="4">
    <source>
        <dbReference type="ARBA" id="ARBA00013308"/>
    </source>
</evidence>
<accession>A0A9D1LXN9</accession>
<dbReference type="SUPFAM" id="SSF56091">
    <property type="entry name" value="DNA ligase/mRNA capping enzyme, catalytic domain"/>
    <property type="match status" value="1"/>
</dbReference>
<reference evidence="18" key="2">
    <citation type="journal article" date="2021" name="PeerJ">
        <title>Extensive microbial diversity within the chicken gut microbiome revealed by metagenomics and culture.</title>
        <authorList>
            <person name="Gilroy R."/>
            <person name="Ravi A."/>
            <person name="Getino M."/>
            <person name="Pursley I."/>
            <person name="Horton D.L."/>
            <person name="Alikhan N.F."/>
            <person name="Baker D."/>
            <person name="Gharbi K."/>
            <person name="Hall N."/>
            <person name="Watson M."/>
            <person name="Adriaenssens E.M."/>
            <person name="Foster-Nyarko E."/>
            <person name="Jarju S."/>
            <person name="Secka A."/>
            <person name="Antonio M."/>
            <person name="Oren A."/>
            <person name="Chaudhuri R.R."/>
            <person name="La Ragione R."/>
            <person name="Hildebrand F."/>
            <person name="Pallen M.J."/>
        </authorList>
    </citation>
    <scope>NUCLEOTIDE SEQUENCE</scope>
    <source>
        <strain evidence="18">ChiGjej1B1-1684</strain>
    </source>
</reference>
<dbReference type="Pfam" id="PF01653">
    <property type="entry name" value="DNA_ligase_aden"/>
    <property type="match status" value="1"/>
</dbReference>
<dbReference type="Pfam" id="PF03120">
    <property type="entry name" value="OB_DNA_ligase"/>
    <property type="match status" value="1"/>
</dbReference>
<evidence type="ECO:0000256" key="13">
    <source>
        <dbReference type="ARBA" id="ARBA00023211"/>
    </source>
</evidence>
<dbReference type="InterPro" id="IPR041663">
    <property type="entry name" value="DisA/LigA_HHH"/>
</dbReference>
<evidence type="ECO:0000256" key="5">
    <source>
        <dbReference type="ARBA" id="ARBA00022598"/>
    </source>
</evidence>
<dbReference type="InterPro" id="IPR033136">
    <property type="entry name" value="DNA_ligase_CS"/>
</dbReference>
<dbReference type="SMART" id="SM00292">
    <property type="entry name" value="BRCT"/>
    <property type="match status" value="1"/>
</dbReference>
<evidence type="ECO:0000256" key="8">
    <source>
        <dbReference type="ARBA" id="ARBA00022763"/>
    </source>
</evidence>
<dbReference type="GO" id="GO:0003911">
    <property type="term" value="F:DNA ligase (NAD+) activity"/>
    <property type="evidence" value="ECO:0007669"/>
    <property type="project" value="UniProtKB-EC"/>
</dbReference>
<keyword evidence="13" id="KW-0464">Manganese</keyword>
<keyword evidence="6" id="KW-0235">DNA replication</keyword>
<dbReference type="Pfam" id="PF14520">
    <property type="entry name" value="HHH_5"/>
    <property type="match status" value="1"/>
</dbReference>
<comment type="similarity">
    <text evidence="15">Belongs to the NAD-dependent DNA ligase family. LigA subfamily.</text>
</comment>
<dbReference type="PANTHER" id="PTHR23389:SF9">
    <property type="entry name" value="DNA LIGASE"/>
    <property type="match status" value="1"/>
</dbReference>
<dbReference type="InterPro" id="IPR001357">
    <property type="entry name" value="BRCT_dom"/>
</dbReference>
<proteinExistence type="inferred from homology"/>
<keyword evidence="7" id="KW-0479">Metal-binding</keyword>
<evidence type="ECO:0000256" key="15">
    <source>
        <dbReference type="ARBA" id="ARBA00060881"/>
    </source>
</evidence>
<evidence type="ECO:0000259" key="17">
    <source>
        <dbReference type="PROSITE" id="PS50172"/>
    </source>
</evidence>
<dbReference type="Pfam" id="PF03119">
    <property type="entry name" value="DNA_ligase_ZBD"/>
    <property type="match status" value="1"/>
</dbReference>
<dbReference type="HAMAP" id="MF_01588">
    <property type="entry name" value="DNA_ligase_A"/>
    <property type="match status" value="1"/>
</dbReference>
<keyword evidence="12" id="KW-0234">DNA repair</keyword>
<evidence type="ECO:0000256" key="10">
    <source>
        <dbReference type="ARBA" id="ARBA00022842"/>
    </source>
</evidence>
<evidence type="ECO:0000256" key="12">
    <source>
        <dbReference type="ARBA" id="ARBA00023204"/>
    </source>
</evidence>
<dbReference type="InterPro" id="IPR036420">
    <property type="entry name" value="BRCT_dom_sf"/>
</dbReference>
<dbReference type="NCBIfam" id="TIGR00575">
    <property type="entry name" value="dnlj"/>
    <property type="match status" value="1"/>
</dbReference>
<dbReference type="PANTHER" id="PTHR23389">
    <property type="entry name" value="CHROMOSOME TRANSMISSION FIDELITY FACTOR 18"/>
    <property type="match status" value="1"/>
</dbReference>
<reference evidence="18" key="1">
    <citation type="submission" date="2020-10" db="EMBL/GenBank/DDBJ databases">
        <authorList>
            <person name="Gilroy R."/>
        </authorList>
    </citation>
    <scope>NUCLEOTIDE SEQUENCE</scope>
    <source>
        <strain evidence="18">ChiGjej1B1-1684</strain>
    </source>
</reference>
<dbReference type="EMBL" id="DVNG01000033">
    <property type="protein sequence ID" value="HIU49890.1"/>
    <property type="molecule type" value="Genomic_DNA"/>
</dbReference>
<dbReference type="CDD" id="cd17748">
    <property type="entry name" value="BRCT_DNA_ligase_like"/>
    <property type="match status" value="1"/>
</dbReference>
<dbReference type="GO" id="GO:0006281">
    <property type="term" value="P:DNA repair"/>
    <property type="evidence" value="ECO:0007669"/>
    <property type="project" value="UniProtKB-KW"/>
</dbReference>
<dbReference type="InterPro" id="IPR004150">
    <property type="entry name" value="NAD_DNA_ligase_OB"/>
</dbReference>
<comment type="cofactor">
    <cofactor evidence="1">
        <name>Mg(2+)</name>
        <dbReference type="ChEBI" id="CHEBI:18420"/>
    </cofactor>
</comment>
<gene>
    <name evidence="18" type="primary">ligA</name>
    <name evidence="18" type="ORF">IAD22_02590</name>
</gene>
<dbReference type="SMART" id="SM00532">
    <property type="entry name" value="LIGANc"/>
    <property type="match status" value="1"/>
</dbReference>
<evidence type="ECO:0000313" key="18">
    <source>
        <dbReference type="EMBL" id="HIU49890.1"/>
    </source>
</evidence>
<keyword evidence="5 18" id="KW-0436">Ligase</keyword>
<keyword evidence="8" id="KW-0227">DNA damage</keyword>
<dbReference type="SUPFAM" id="SSF47781">
    <property type="entry name" value="RuvA domain 2-like"/>
    <property type="match status" value="1"/>
</dbReference>
<dbReference type="InterPro" id="IPR013839">
    <property type="entry name" value="DNAligase_adenylation"/>
</dbReference>
<dbReference type="Gene3D" id="3.40.50.10190">
    <property type="entry name" value="BRCT domain"/>
    <property type="match status" value="1"/>
</dbReference>